<reference evidence="5" key="1">
    <citation type="journal article" date="2022" name="Front. Microbiol.">
        <title>Feed Insects as a Reservoir of Granadaene-Producing Lactococci.</title>
        <authorList>
            <person name="Neuzil-Bunesova V."/>
            <person name="Ramirez Garcia A."/>
            <person name="Modrackova N."/>
            <person name="Makovska M."/>
            <person name="Sabolova M."/>
            <person name="Sproer C."/>
            <person name="Bunk B."/>
            <person name="Blom J."/>
            <person name="Schwab C."/>
        </authorList>
    </citation>
    <scope>NUCLEOTIDE SEQUENCE</scope>
    <source>
        <strain evidence="5">I4/6O</strain>
    </source>
</reference>
<evidence type="ECO:0000313" key="3">
    <source>
        <dbReference type="EMBL" id="MDG6145731.1"/>
    </source>
</evidence>
<dbReference type="InterPro" id="IPR036263">
    <property type="entry name" value="Chorismate_II_sf"/>
</dbReference>
<feature type="domain" description="Chorismate mutase" evidence="2">
    <location>
        <begin position="1"/>
        <end position="87"/>
    </location>
</feature>
<evidence type="ECO:0000256" key="1">
    <source>
        <dbReference type="ARBA" id="ARBA00023235"/>
    </source>
</evidence>
<dbReference type="PANTHER" id="PTHR38041">
    <property type="entry name" value="CHORISMATE MUTASE"/>
    <property type="match status" value="1"/>
</dbReference>
<dbReference type="EMBL" id="JAMWGI010000007">
    <property type="protein sequence ID" value="MDG6194261.1"/>
    <property type="molecule type" value="Genomic_DNA"/>
</dbReference>
<accession>A0A9Q8Y2H3</accession>
<dbReference type="NCBIfam" id="TIGR01805">
    <property type="entry name" value="CM_mono_grmpos"/>
    <property type="match status" value="1"/>
</dbReference>
<organism evidence="5 6">
    <name type="scientific">Lactococcus formosensis</name>
    <dbReference type="NCBI Taxonomy" id="1281486"/>
    <lineage>
        <taxon>Bacteria</taxon>
        <taxon>Bacillati</taxon>
        <taxon>Bacillota</taxon>
        <taxon>Bacilli</taxon>
        <taxon>Lactobacillales</taxon>
        <taxon>Streptococcaceae</taxon>
        <taxon>Lactococcus</taxon>
    </lineage>
</organism>
<evidence type="ECO:0000313" key="4">
    <source>
        <dbReference type="EMBL" id="MDG6194261.1"/>
    </source>
</evidence>
<dbReference type="EMBL" id="JAMWFV010000013">
    <property type="protein sequence ID" value="MDG6145731.1"/>
    <property type="molecule type" value="Genomic_DNA"/>
</dbReference>
<dbReference type="GO" id="GO:0004106">
    <property type="term" value="F:chorismate mutase activity"/>
    <property type="evidence" value="ECO:0007669"/>
    <property type="project" value="UniProtKB-EC"/>
</dbReference>
<dbReference type="InterPro" id="IPR002701">
    <property type="entry name" value="CM_II_prokaryot"/>
</dbReference>
<gene>
    <name evidence="5" type="ORF">LMK00_11235</name>
    <name evidence="4" type="ORF">NF708_09710</name>
    <name evidence="3" type="ORF">NF717_08690</name>
</gene>
<sequence>MTLEKIRKEIDALDDQMIDLLIRRMTLVEEVIIAKAEENRDVYDSGREAFILEKIKKRTEDPQYMSTVQAIYKEIMKHSREYQEKNRIK</sequence>
<dbReference type="EMBL" id="CP086395">
    <property type="protein sequence ID" value="USJ20354.1"/>
    <property type="molecule type" value="Genomic_DNA"/>
</dbReference>
<dbReference type="PANTHER" id="PTHR38041:SF1">
    <property type="entry name" value="CHORISMATE MUTASE"/>
    <property type="match status" value="1"/>
</dbReference>
<dbReference type="Proteomes" id="UP001153203">
    <property type="component" value="Unassembled WGS sequence"/>
</dbReference>
<dbReference type="InterPro" id="IPR036979">
    <property type="entry name" value="CM_dom_sf"/>
</dbReference>
<name>A0A9Q8Y2H3_9LACT</name>
<dbReference type="SUPFAM" id="SSF48600">
    <property type="entry name" value="Chorismate mutase II"/>
    <property type="match status" value="1"/>
</dbReference>
<evidence type="ECO:0000313" key="7">
    <source>
        <dbReference type="Proteomes" id="UP001153199"/>
    </source>
</evidence>
<dbReference type="AlphaFoldDB" id="A0A9Q8Y2H3"/>
<reference evidence="3" key="2">
    <citation type="submission" date="2022-06" db="EMBL/GenBank/DDBJ databases">
        <title>Lactococcus from bovine mastitis in China.</title>
        <authorList>
            <person name="Lin Y."/>
            <person name="Han B."/>
        </authorList>
    </citation>
    <scope>NUCLEOTIDE SEQUENCE</scope>
    <source>
        <strain evidence="4">Hebei-B-39</strain>
        <strain evidence="3">Ningxia-I-26</strain>
    </source>
</reference>
<dbReference type="Gene3D" id="1.20.59.10">
    <property type="entry name" value="Chorismate mutase"/>
    <property type="match status" value="1"/>
</dbReference>
<protein>
    <submittedName>
        <fullName evidence="5">Chorismate mutase</fullName>
        <ecNumber evidence="5">5.4.99.5</ecNumber>
    </submittedName>
</protein>
<dbReference type="GO" id="GO:0009697">
    <property type="term" value="P:salicylic acid biosynthetic process"/>
    <property type="evidence" value="ECO:0007669"/>
    <property type="project" value="TreeGrafter"/>
</dbReference>
<dbReference type="PROSITE" id="PS51168">
    <property type="entry name" value="CHORISMATE_MUT_2"/>
    <property type="match status" value="1"/>
</dbReference>
<dbReference type="GO" id="GO:0046417">
    <property type="term" value="P:chorismate metabolic process"/>
    <property type="evidence" value="ECO:0007669"/>
    <property type="project" value="InterPro"/>
</dbReference>
<dbReference type="EC" id="5.4.99.5" evidence="5"/>
<dbReference type="Proteomes" id="UP001056730">
    <property type="component" value="Chromosome"/>
</dbReference>
<evidence type="ECO:0000259" key="2">
    <source>
        <dbReference type="PROSITE" id="PS51168"/>
    </source>
</evidence>
<keyword evidence="1 5" id="KW-0413">Isomerase</keyword>
<dbReference type="InterPro" id="IPR051331">
    <property type="entry name" value="Chorismate_mutase-related"/>
</dbReference>
<keyword evidence="7" id="KW-1185">Reference proteome</keyword>
<dbReference type="InterPro" id="IPR011279">
    <property type="entry name" value="Chorismate_mutase_GmP"/>
</dbReference>
<evidence type="ECO:0000313" key="6">
    <source>
        <dbReference type="Proteomes" id="UP001056730"/>
    </source>
</evidence>
<dbReference type="Proteomes" id="UP001153199">
    <property type="component" value="Unassembled WGS sequence"/>
</dbReference>
<dbReference type="SMART" id="SM00830">
    <property type="entry name" value="CM_2"/>
    <property type="match status" value="1"/>
</dbReference>
<dbReference type="KEGG" id="lfo:LMK00_11235"/>
<dbReference type="RefSeq" id="WP_213432836.1">
    <property type="nucleotide sequence ID" value="NZ_CP086395.1"/>
</dbReference>
<proteinExistence type="predicted"/>
<evidence type="ECO:0000313" key="5">
    <source>
        <dbReference type="EMBL" id="USJ20354.1"/>
    </source>
</evidence>
<dbReference type="Pfam" id="PF01817">
    <property type="entry name" value="CM_2"/>
    <property type="match status" value="1"/>
</dbReference>